<sequence length="184" mass="21216">MLDVNFNPFPTLSTERLVLRQFRNTDAAHLFVLRSDESIMRFIPRPLATSEADTAVLIQSFNENIRTNEMITWAIALRDSDEVVGTIGFVRMSKENYRAEVGYLLRTDYHGSGMMREALVAVVNYGFRTLNLHSIEAVVDPKNVASARLLERCGFQKEGHFKENKFYNGRFFDSVYYARFTPIE</sequence>
<dbReference type="SUPFAM" id="SSF55729">
    <property type="entry name" value="Acyl-CoA N-acyltransferases (Nat)"/>
    <property type="match status" value="1"/>
</dbReference>
<dbReference type="Pfam" id="PF13302">
    <property type="entry name" value="Acetyltransf_3"/>
    <property type="match status" value="1"/>
</dbReference>
<keyword evidence="2" id="KW-0808">Transferase</keyword>
<dbReference type="EMBL" id="RQJO01000007">
    <property type="protein sequence ID" value="RRB07373.1"/>
    <property type="molecule type" value="Genomic_DNA"/>
</dbReference>
<dbReference type="AlphaFoldDB" id="A0A3P1C2T8"/>
<comment type="caution">
    <text evidence="2">The sequence shown here is derived from an EMBL/GenBank/DDBJ whole genome shotgun (WGS) entry which is preliminary data.</text>
</comment>
<dbReference type="RefSeq" id="WP_124872282.1">
    <property type="nucleotide sequence ID" value="NZ_RQJO01000007.1"/>
</dbReference>
<dbReference type="PANTHER" id="PTHR43792:SF1">
    <property type="entry name" value="N-ACETYLTRANSFERASE DOMAIN-CONTAINING PROTEIN"/>
    <property type="match status" value="1"/>
</dbReference>
<evidence type="ECO:0000259" key="1">
    <source>
        <dbReference type="PROSITE" id="PS51186"/>
    </source>
</evidence>
<accession>A0A3P1C2T8</accession>
<protein>
    <submittedName>
        <fullName evidence="2">N-acetyltransferase</fullName>
    </submittedName>
</protein>
<gene>
    <name evidence="2" type="ORF">EHT25_06230</name>
</gene>
<reference evidence="2 3" key="1">
    <citation type="submission" date="2018-11" db="EMBL/GenBank/DDBJ databases">
        <authorList>
            <person name="Zhou Z."/>
            <person name="Wang G."/>
        </authorList>
    </citation>
    <scope>NUCLEOTIDE SEQUENCE [LARGE SCALE GENOMIC DNA]</scope>
    <source>
        <strain evidence="2 3">KCTC52004</strain>
    </source>
</reference>
<feature type="domain" description="N-acetyltransferase" evidence="1">
    <location>
        <begin position="17"/>
        <end position="182"/>
    </location>
</feature>
<evidence type="ECO:0000313" key="3">
    <source>
        <dbReference type="Proteomes" id="UP000271925"/>
    </source>
</evidence>
<keyword evidence="3" id="KW-1185">Reference proteome</keyword>
<dbReference type="CDD" id="cd04301">
    <property type="entry name" value="NAT_SF"/>
    <property type="match status" value="1"/>
</dbReference>
<dbReference type="PANTHER" id="PTHR43792">
    <property type="entry name" value="GNAT FAMILY, PUTATIVE (AFU_ORTHOLOGUE AFUA_3G00765)-RELATED-RELATED"/>
    <property type="match status" value="1"/>
</dbReference>
<evidence type="ECO:0000313" key="2">
    <source>
        <dbReference type="EMBL" id="RRB07373.1"/>
    </source>
</evidence>
<dbReference type="Proteomes" id="UP000271925">
    <property type="component" value="Unassembled WGS sequence"/>
</dbReference>
<dbReference type="Gene3D" id="3.40.630.30">
    <property type="match status" value="1"/>
</dbReference>
<dbReference type="GO" id="GO:0016747">
    <property type="term" value="F:acyltransferase activity, transferring groups other than amino-acyl groups"/>
    <property type="evidence" value="ECO:0007669"/>
    <property type="project" value="InterPro"/>
</dbReference>
<proteinExistence type="predicted"/>
<dbReference type="InterPro" id="IPR051531">
    <property type="entry name" value="N-acetyltransferase"/>
</dbReference>
<dbReference type="PROSITE" id="PS51186">
    <property type="entry name" value="GNAT"/>
    <property type="match status" value="1"/>
</dbReference>
<dbReference type="InterPro" id="IPR000182">
    <property type="entry name" value="GNAT_dom"/>
</dbReference>
<name>A0A3P1C2T8_9BACT</name>
<dbReference type="OrthoDB" id="9811523at2"/>
<dbReference type="InterPro" id="IPR016181">
    <property type="entry name" value="Acyl_CoA_acyltransferase"/>
</dbReference>
<organism evidence="2 3">
    <name type="scientific">Larkinella rosea</name>
    <dbReference type="NCBI Taxonomy" id="2025312"/>
    <lineage>
        <taxon>Bacteria</taxon>
        <taxon>Pseudomonadati</taxon>
        <taxon>Bacteroidota</taxon>
        <taxon>Cytophagia</taxon>
        <taxon>Cytophagales</taxon>
        <taxon>Spirosomataceae</taxon>
        <taxon>Larkinella</taxon>
    </lineage>
</organism>